<organism evidence="6">
    <name type="scientific">hydrothermal vent metagenome</name>
    <dbReference type="NCBI Taxonomy" id="652676"/>
    <lineage>
        <taxon>unclassified sequences</taxon>
        <taxon>metagenomes</taxon>
        <taxon>ecological metagenomes</taxon>
    </lineage>
</organism>
<dbReference type="InterPro" id="IPR005814">
    <property type="entry name" value="Aminotrans_3"/>
</dbReference>
<keyword evidence="4 6" id="KW-0808">Transferase</keyword>
<dbReference type="CDD" id="cd00610">
    <property type="entry name" value="OAT_like"/>
    <property type="match status" value="1"/>
</dbReference>
<dbReference type="EC" id="2.6.1.11" evidence="6"/>
<dbReference type="InterPro" id="IPR050103">
    <property type="entry name" value="Class-III_PLP-dep_AT"/>
</dbReference>
<gene>
    <name evidence="6" type="ORF">MNBD_NITROSPIRAE01-2212</name>
</gene>
<comment type="cofactor">
    <cofactor evidence="1">
        <name>pyridoxal 5'-phosphate</name>
        <dbReference type="ChEBI" id="CHEBI:597326"/>
    </cofactor>
</comment>
<keyword evidence="3 6" id="KW-0032">Aminotransferase</keyword>
<name>A0A3B1DA12_9ZZZZ</name>
<accession>A0A3B1DA12</accession>
<dbReference type="InterPro" id="IPR015422">
    <property type="entry name" value="PyrdxlP-dep_Trfase_small"/>
</dbReference>
<keyword evidence="5" id="KW-0663">Pyridoxal phosphate</keyword>
<dbReference type="PANTHER" id="PTHR11986:SF58">
    <property type="entry name" value="LEUCINE_METHIONINE RACEMASE"/>
    <property type="match status" value="1"/>
</dbReference>
<comment type="similarity">
    <text evidence="2">Belongs to the class-III pyridoxal-phosphate-dependent aminotransferase family.</text>
</comment>
<dbReference type="Gene3D" id="3.90.1150.10">
    <property type="entry name" value="Aspartate Aminotransferase, domain 1"/>
    <property type="match status" value="1"/>
</dbReference>
<evidence type="ECO:0000256" key="4">
    <source>
        <dbReference type="ARBA" id="ARBA00022679"/>
    </source>
</evidence>
<dbReference type="FunFam" id="3.40.640.10:FF:000013">
    <property type="entry name" value="4-aminobutyrate aminotransferase"/>
    <property type="match status" value="1"/>
</dbReference>
<dbReference type="NCBIfam" id="NF004426">
    <property type="entry name" value="PRK05769.1"/>
    <property type="match status" value="1"/>
</dbReference>
<dbReference type="EMBL" id="UOGF01000117">
    <property type="protein sequence ID" value="VAX33673.1"/>
    <property type="molecule type" value="Genomic_DNA"/>
</dbReference>
<sequence length="444" mass="47966">MKQKKPKRPPGPEALSWVSRDHAVISKSVTRAYPLVVASAKGCRMTDVDGFEYLDFTSGIAVTASGHCHPKVVKAICDQAKKLIHMSGTDFYYSSEIELAEVLSALAPGRVKKKVFFTNSGAESVEAAMKLARYATKRPYYLAFSGAFHGRTMGALSLTGSKAAQKKAYAPLVSSVVHAPYPNPYRPPAGLSAEDCVDFTLDWIEETAFKHFLPAEEVAAIFVEAIQGEGGYIVPPKDFLKKLAKLAASYGILLVVDEVQSGMGRTGKMFAHAHFNVVPDIMTLAKGIASGLPLGAIVAKSKIMDIWEPGAHANTFGGNPIACEAALATISLLEDGLMENAQKMGDLLQSRLREMQKTHRLMGDVRGMGLMVATELVKDRETKALAVAERDAVVQGCFEKGLLVLGCGESAVRFMPPLTLSKKEAEEGLHIFEAVLSEVEKNKF</sequence>
<dbReference type="GO" id="GO:0030170">
    <property type="term" value="F:pyridoxal phosphate binding"/>
    <property type="evidence" value="ECO:0007669"/>
    <property type="project" value="InterPro"/>
</dbReference>
<evidence type="ECO:0000256" key="1">
    <source>
        <dbReference type="ARBA" id="ARBA00001933"/>
    </source>
</evidence>
<evidence type="ECO:0000256" key="5">
    <source>
        <dbReference type="ARBA" id="ARBA00022898"/>
    </source>
</evidence>
<dbReference type="GO" id="GO:0042802">
    <property type="term" value="F:identical protein binding"/>
    <property type="evidence" value="ECO:0007669"/>
    <property type="project" value="TreeGrafter"/>
</dbReference>
<evidence type="ECO:0000256" key="2">
    <source>
        <dbReference type="ARBA" id="ARBA00008954"/>
    </source>
</evidence>
<dbReference type="GO" id="GO:0003992">
    <property type="term" value="F:N2-acetyl-L-ornithine:2-oxoglutarate 5-aminotransferase activity"/>
    <property type="evidence" value="ECO:0007669"/>
    <property type="project" value="UniProtKB-EC"/>
</dbReference>
<dbReference type="Gene3D" id="3.40.640.10">
    <property type="entry name" value="Type I PLP-dependent aspartate aminotransferase-like (Major domain)"/>
    <property type="match status" value="1"/>
</dbReference>
<reference evidence="6" key="1">
    <citation type="submission" date="2018-06" db="EMBL/GenBank/DDBJ databases">
        <authorList>
            <person name="Zhirakovskaya E."/>
        </authorList>
    </citation>
    <scope>NUCLEOTIDE SEQUENCE</scope>
</reference>
<proteinExistence type="inferred from homology"/>
<dbReference type="InterPro" id="IPR015424">
    <property type="entry name" value="PyrdxlP-dep_Trfase"/>
</dbReference>
<evidence type="ECO:0000313" key="6">
    <source>
        <dbReference type="EMBL" id="VAX33673.1"/>
    </source>
</evidence>
<dbReference type="PROSITE" id="PS00600">
    <property type="entry name" value="AA_TRANSFER_CLASS_3"/>
    <property type="match status" value="1"/>
</dbReference>
<dbReference type="PIRSF" id="PIRSF000521">
    <property type="entry name" value="Transaminase_4ab_Lys_Orn"/>
    <property type="match status" value="1"/>
</dbReference>
<dbReference type="Pfam" id="PF00202">
    <property type="entry name" value="Aminotran_3"/>
    <property type="match status" value="1"/>
</dbReference>
<evidence type="ECO:0000256" key="3">
    <source>
        <dbReference type="ARBA" id="ARBA00022576"/>
    </source>
</evidence>
<dbReference type="InterPro" id="IPR015421">
    <property type="entry name" value="PyrdxlP-dep_Trfase_major"/>
</dbReference>
<protein>
    <submittedName>
        <fullName evidence="6">Acetylornithine aminotransferase</fullName>
        <ecNumber evidence="6">2.6.1.11</ecNumber>
    </submittedName>
</protein>
<dbReference type="InterPro" id="IPR049704">
    <property type="entry name" value="Aminotrans_3_PPA_site"/>
</dbReference>
<dbReference type="SUPFAM" id="SSF53383">
    <property type="entry name" value="PLP-dependent transferases"/>
    <property type="match status" value="1"/>
</dbReference>
<dbReference type="AlphaFoldDB" id="A0A3B1DA12"/>
<dbReference type="PANTHER" id="PTHR11986">
    <property type="entry name" value="AMINOTRANSFERASE CLASS III"/>
    <property type="match status" value="1"/>
</dbReference>